<dbReference type="EMBL" id="CP042914">
    <property type="protein sequence ID" value="QEG43450.1"/>
    <property type="molecule type" value="Genomic_DNA"/>
</dbReference>
<dbReference type="AlphaFoldDB" id="A0A5B9QZU3"/>
<dbReference type="RefSeq" id="WP_068129782.1">
    <property type="nucleotide sequence ID" value="NZ_CP042914.1"/>
</dbReference>
<dbReference type="KEGG" id="rul:UC8_54990"/>
<evidence type="ECO:0000313" key="2">
    <source>
        <dbReference type="EMBL" id="QEG43450.1"/>
    </source>
</evidence>
<gene>
    <name evidence="2" type="ORF">UC8_54990</name>
</gene>
<evidence type="ECO:0000313" key="3">
    <source>
        <dbReference type="Proteomes" id="UP000325286"/>
    </source>
</evidence>
<protein>
    <submittedName>
        <fullName evidence="2">Uncharacterized protein</fullName>
    </submittedName>
</protein>
<name>A0A5B9QZU3_9BACT</name>
<evidence type="ECO:0000256" key="1">
    <source>
        <dbReference type="SAM" id="MobiDB-lite"/>
    </source>
</evidence>
<accession>A0A5B9QZU3</accession>
<reference evidence="2 3" key="1">
    <citation type="submission" date="2019-08" db="EMBL/GenBank/DDBJ databases">
        <title>Deep-cultivation of Planctomycetes and their phenomic and genomic characterization uncovers novel biology.</title>
        <authorList>
            <person name="Wiegand S."/>
            <person name="Jogler M."/>
            <person name="Boedeker C."/>
            <person name="Pinto D."/>
            <person name="Vollmers J."/>
            <person name="Rivas-Marin E."/>
            <person name="Kohn T."/>
            <person name="Peeters S.H."/>
            <person name="Heuer A."/>
            <person name="Rast P."/>
            <person name="Oberbeckmann S."/>
            <person name="Bunk B."/>
            <person name="Jeske O."/>
            <person name="Meyerdierks A."/>
            <person name="Storesund J.E."/>
            <person name="Kallscheuer N."/>
            <person name="Luecker S."/>
            <person name="Lage O.M."/>
            <person name="Pohl T."/>
            <person name="Merkel B.J."/>
            <person name="Hornburger P."/>
            <person name="Mueller R.-W."/>
            <person name="Bruemmer F."/>
            <person name="Labrenz M."/>
            <person name="Spormann A.M."/>
            <person name="Op den Camp H."/>
            <person name="Overmann J."/>
            <person name="Amann R."/>
            <person name="Jetten M.S.M."/>
            <person name="Mascher T."/>
            <person name="Medema M.H."/>
            <person name="Devos D.P."/>
            <person name="Kaster A.-K."/>
            <person name="Ovreas L."/>
            <person name="Rohde M."/>
            <person name="Galperin M.Y."/>
            <person name="Jogler C."/>
        </authorList>
    </citation>
    <scope>NUCLEOTIDE SEQUENCE [LARGE SCALE GENOMIC DNA]</scope>
    <source>
        <strain evidence="2 3">UC8</strain>
    </source>
</reference>
<organism evidence="2 3">
    <name type="scientific">Roseimaritima ulvae</name>
    <dbReference type="NCBI Taxonomy" id="980254"/>
    <lineage>
        <taxon>Bacteria</taxon>
        <taxon>Pseudomonadati</taxon>
        <taxon>Planctomycetota</taxon>
        <taxon>Planctomycetia</taxon>
        <taxon>Pirellulales</taxon>
        <taxon>Pirellulaceae</taxon>
        <taxon>Roseimaritima</taxon>
    </lineage>
</organism>
<sequence>MRNEEATAGDQLGLFGDATAKPRKLATFGNGQAIQRPLLDGLDALPGQMSLIDEAGAPESMVYESVQSTPKKSFDASANAGNCRL</sequence>
<feature type="region of interest" description="Disordered" evidence="1">
    <location>
        <begin position="62"/>
        <end position="85"/>
    </location>
</feature>
<dbReference type="Proteomes" id="UP000325286">
    <property type="component" value="Chromosome"/>
</dbReference>
<proteinExistence type="predicted"/>
<keyword evidence="3" id="KW-1185">Reference proteome</keyword>